<evidence type="ECO:0000313" key="2">
    <source>
        <dbReference type="Proteomes" id="UP001317870"/>
    </source>
</evidence>
<dbReference type="Pfam" id="PF06013">
    <property type="entry name" value="WXG100"/>
    <property type="match status" value="1"/>
</dbReference>
<evidence type="ECO:0008006" key="3">
    <source>
        <dbReference type="Google" id="ProtNLM"/>
    </source>
</evidence>
<sequence>MAGEQPSLSIDTAEVKALGRLAFDVATQCRDGYSALETDVRDMLGSWTGSNAGAFAAGWEEFHQGAVRVWDALFELAEKLGITADTVRGADQSFAAGVSSLDLP</sequence>
<name>A0ABM8D544_9NOCA</name>
<dbReference type="Proteomes" id="UP001317870">
    <property type="component" value="Chromosome"/>
</dbReference>
<proteinExistence type="predicted"/>
<organism evidence="1 2">
    <name type="scientific">Nocardia sputorum</name>
    <dbReference type="NCBI Taxonomy" id="2984338"/>
    <lineage>
        <taxon>Bacteria</taxon>
        <taxon>Bacillati</taxon>
        <taxon>Actinomycetota</taxon>
        <taxon>Actinomycetes</taxon>
        <taxon>Mycobacteriales</taxon>
        <taxon>Nocardiaceae</taxon>
        <taxon>Nocardia</taxon>
    </lineage>
</organism>
<accession>A0ABM8D544</accession>
<reference evidence="1 2" key="1">
    <citation type="submission" date="2022-11" db="EMBL/GenBank/DDBJ databases">
        <title>Genome Sequencing of Nocardia sp. ON39_IFM12276 and assembly.</title>
        <authorList>
            <person name="Shimojima M."/>
            <person name="Toyokawa M."/>
            <person name="Uesaka K."/>
        </authorList>
    </citation>
    <scope>NUCLEOTIDE SEQUENCE [LARGE SCALE GENOMIC DNA]</scope>
    <source>
        <strain evidence="1 2">IFM 12276</strain>
    </source>
</reference>
<dbReference type="InterPro" id="IPR036689">
    <property type="entry name" value="ESAT-6-like_sf"/>
</dbReference>
<protein>
    <recommendedName>
        <fullName evidence="3">WXG100 family type VII secretion target</fullName>
    </recommendedName>
</protein>
<evidence type="ECO:0000313" key="1">
    <source>
        <dbReference type="EMBL" id="BDU02499.1"/>
    </source>
</evidence>
<gene>
    <name evidence="1" type="ORF">IFM12276_55270</name>
</gene>
<dbReference type="Gene3D" id="1.10.287.1060">
    <property type="entry name" value="ESAT-6-like"/>
    <property type="match status" value="1"/>
</dbReference>
<dbReference type="InterPro" id="IPR010310">
    <property type="entry name" value="T7SS_ESAT-6-like"/>
</dbReference>
<keyword evidence="2" id="KW-1185">Reference proteome</keyword>
<dbReference type="EMBL" id="AP026978">
    <property type="protein sequence ID" value="BDU02499.1"/>
    <property type="molecule type" value="Genomic_DNA"/>
</dbReference>
<dbReference type="SUPFAM" id="SSF140453">
    <property type="entry name" value="EsxAB dimer-like"/>
    <property type="match status" value="1"/>
</dbReference>